<dbReference type="Gene3D" id="2.130.10.10">
    <property type="entry name" value="YVTN repeat-like/Quinoprotein amine dehydrogenase"/>
    <property type="match status" value="1"/>
</dbReference>
<dbReference type="InterPro" id="IPR036322">
    <property type="entry name" value="WD40_repeat_dom_sf"/>
</dbReference>
<dbReference type="SUPFAM" id="SSF50978">
    <property type="entry name" value="WD40 repeat-like"/>
    <property type="match status" value="1"/>
</dbReference>
<dbReference type="PROSITE" id="PS50294">
    <property type="entry name" value="WD_REPEATS_REGION"/>
    <property type="match status" value="1"/>
</dbReference>
<gene>
    <name evidence="7" type="ORF">TCIL3000_10_13520</name>
</gene>
<dbReference type="GO" id="GO:0005848">
    <property type="term" value="C:mRNA cleavage stimulating factor complex"/>
    <property type="evidence" value="ECO:0007669"/>
    <property type="project" value="InterPro"/>
</dbReference>
<evidence type="ECO:0000256" key="5">
    <source>
        <dbReference type="PROSITE-ProRule" id="PRU00221"/>
    </source>
</evidence>
<dbReference type="EMBL" id="HE575323">
    <property type="protein sequence ID" value="CCC94569.1"/>
    <property type="molecule type" value="Genomic_DNA"/>
</dbReference>
<dbReference type="GO" id="GO:0003723">
    <property type="term" value="F:RNA binding"/>
    <property type="evidence" value="ECO:0007669"/>
    <property type="project" value="TreeGrafter"/>
</dbReference>
<evidence type="ECO:0000256" key="3">
    <source>
        <dbReference type="ARBA" id="ARBA00023242"/>
    </source>
</evidence>
<dbReference type="PROSITE" id="PS50082">
    <property type="entry name" value="WD_REPEATS_2"/>
    <property type="match status" value="3"/>
</dbReference>
<accession>G0UYV1</accession>
<evidence type="ECO:0000256" key="4">
    <source>
        <dbReference type="ARBA" id="ARBA00029851"/>
    </source>
</evidence>
<evidence type="ECO:0000313" key="7">
    <source>
        <dbReference type="EMBL" id="CCC94569.1"/>
    </source>
</evidence>
<dbReference type="PANTHER" id="PTHR44133:SF2">
    <property type="entry name" value="CLEAVAGE STIMULATION FACTOR SUBUNIT 1"/>
    <property type="match status" value="1"/>
</dbReference>
<dbReference type="InterPro" id="IPR015943">
    <property type="entry name" value="WD40/YVTN_repeat-like_dom_sf"/>
</dbReference>
<dbReference type="InterPro" id="IPR038184">
    <property type="entry name" value="CSTF1_dimer_sf"/>
</dbReference>
<dbReference type="AlphaFoldDB" id="G0UYV1"/>
<dbReference type="InterPro" id="IPR001680">
    <property type="entry name" value="WD40_rpt"/>
</dbReference>
<keyword evidence="3" id="KW-0539">Nucleus</keyword>
<evidence type="ECO:0000256" key="2">
    <source>
        <dbReference type="ARBA" id="ARBA00022664"/>
    </source>
</evidence>
<dbReference type="InterPro" id="IPR044633">
    <property type="entry name" value="CstF1-like"/>
</dbReference>
<comment type="subcellular location">
    <subcellularLocation>
        <location evidence="1">Nucleus</location>
    </subcellularLocation>
</comment>
<evidence type="ECO:0000259" key="6">
    <source>
        <dbReference type="Pfam" id="PF16699"/>
    </source>
</evidence>
<dbReference type="VEuPathDB" id="TriTrypDB:TcIL3000_10_13520"/>
<dbReference type="Pfam" id="PF16699">
    <property type="entry name" value="CSTF1_dimer"/>
    <property type="match status" value="1"/>
</dbReference>
<feature type="repeat" description="WD" evidence="5">
    <location>
        <begin position="391"/>
        <end position="420"/>
    </location>
</feature>
<keyword evidence="5" id="KW-0853">WD repeat</keyword>
<proteinExistence type="predicted"/>
<dbReference type="GO" id="GO:0031124">
    <property type="term" value="P:mRNA 3'-end processing"/>
    <property type="evidence" value="ECO:0007669"/>
    <property type="project" value="InterPro"/>
</dbReference>
<organism evidence="7">
    <name type="scientific">Trypanosoma congolense (strain IL3000)</name>
    <dbReference type="NCBI Taxonomy" id="1068625"/>
    <lineage>
        <taxon>Eukaryota</taxon>
        <taxon>Discoba</taxon>
        <taxon>Euglenozoa</taxon>
        <taxon>Kinetoplastea</taxon>
        <taxon>Metakinetoplastina</taxon>
        <taxon>Trypanosomatida</taxon>
        <taxon>Trypanosomatidae</taxon>
        <taxon>Trypanosoma</taxon>
        <taxon>Nannomonas</taxon>
    </lineage>
</organism>
<feature type="repeat" description="WD" evidence="5">
    <location>
        <begin position="224"/>
        <end position="265"/>
    </location>
</feature>
<protein>
    <recommendedName>
        <fullName evidence="4">Cleavage stimulation factor 50 kDa subunit</fullName>
    </recommendedName>
</protein>
<dbReference type="Gene3D" id="1.20.960.50">
    <property type="entry name" value="Cleavage stimulation factor subunit 1, dimerisation domain"/>
    <property type="match status" value="1"/>
</dbReference>
<name>G0UYV1_TRYCI</name>
<feature type="domain" description="Cleavage stimulation factor subunit 1 dimerisation" evidence="6">
    <location>
        <begin position="44"/>
        <end position="95"/>
    </location>
</feature>
<keyword evidence="2" id="KW-0507">mRNA processing</keyword>
<reference evidence="7" key="1">
    <citation type="journal article" date="2012" name="Proc. Natl. Acad. Sci. U.S.A.">
        <title>Antigenic diversity is generated by distinct evolutionary mechanisms in African trypanosome species.</title>
        <authorList>
            <person name="Jackson A.P."/>
            <person name="Berry A."/>
            <person name="Aslett M."/>
            <person name="Allison H.C."/>
            <person name="Burton P."/>
            <person name="Vavrova-Anderson J."/>
            <person name="Brown R."/>
            <person name="Browne H."/>
            <person name="Corton N."/>
            <person name="Hauser H."/>
            <person name="Gamble J."/>
            <person name="Gilderthorp R."/>
            <person name="Marcello L."/>
            <person name="McQuillan J."/>
            <person name="Otto T.D."/>
            <person name="Quail M.A."/>
            <person name="Sanders M.J."/>
            <person name="van Tonder A."/>
            <person name="Ginger M.L."/>
            <person name="Field M.C."/>
            <person name="Barry J.D."/>
            <person name="Hertz-Fowler C."/>
            <person name="Berriman M."/>
        </authorList>
    </citation>
    <scope>NUCLEOTIDE SEQUENCE</scope>
    <source>
        <strain evidence="7">IL3000</strain>
    </source>
</reference>
<dbReference type="SMART" id="SM00320">
    <property type="entry name" value="WD40"/>
    <property type="match status" value="5"/>
</dbReference>
<evidence type="ECO:0000256" key="1">
    <source>
        <dbReference type="ARBA" id="ARBA00004123"/>
    </source>
</evidence>
<dbReference type="Pfam" id="PF00400">
    <property type="entry name" value="WD40"/>
    <property type="match status" value="3"/>
</dbReference>
<feature type="repeat" description="WD" evidence="5">
    <location>
        <begin position="340"/>
        <end position="381"/>
    </location>
</feature>
<dbReference type="PANTHER" id="PTHR44133">
    <property type="entry name" value="CLEAVAGE STIMULATION FACTOR SUBUNIT 1"/>
    <property type="match status" value="1"/>
</dbReference>
<dbReference type="InterPro" id="IPR032028">
    <property type="entry name" value="CSTF1_dimer"/>
</dbReference>
<sequence>MSAEGGDKSAPDKGGFVSADQHACDQVGKKRMRSLCLKQNFSRQLYQMIIRQLHHDGYLAAAAAVADATNVVVPRLEEGGDRLSKVVSWGLSVEESNIVEMENFWKSEVVERYISASKVYMPMHLSESAEVGHTAYRMRERFITSPLGGVVRRLSFSADGSLVACGGTNGLCAVFALKTIEDLSALEEVRQEQHYRGLEKNTVGNVGVGNASNKITELAEARRFHEHSQSVEALSFHPSRPLLLTGGFEGDMYVRDYSQPENRTVHKLRDSFPIRSGVFHPSGEYILYATDHTAPRLLNLCTGMIVTPALTADGIAVSETSAVAGANGTARGVVQRRSSEAGHTAALCDVGFSPDGRVFASCGLDGSLIIYDGVSSRVITKVGNAHSGVPVTSVQFSRTGNILLTAGMDSVPRLWDLRRGDGRWGCAEVMSFGEPGKCNHRSIRASFSCNESHILCQDTSLFAIHAYCVYTGDISYTLAVPNHMQRGVAPAPFCNVVVSGGDDSRMRLWTPAWIST</sequence>